<protein>
    <submittedName>
        <fullName evidence="1">Uncharacterized protein</fullName>
    </submittedName>
</protein>
<comment type="caution">
    <text evidence="1">The sequence shown here is derived from an EMBL/GenBank/DDBJ whole genome shotgun (WGS) entry which is preliminary data.</text>
</comment>
<feature type="non-terminal residue" evidence="1">
    <location>
        <position position="16"/>
    </location>
</feature>
<organism evidence="1 5">
    <name type="scientific">Kipferlia bialata</name>
    <dbReference type="NCBI Taxonomy" id="797122"/>
    <lineage>
        <taxon>Eukaryota</taxon>
        <taxon>Metamonada</taxon>
        <taxon>Carpediemonas-like organisms</taxon>
        <taxon>Kipferlia</taxon>
    </lineage>
</organism>
<keyword evidence="5" id="KW-1185">Reference proteome</keyword>
<dbReference type="EMBL" id="BDIP01007294">
    <property type="protein sequence ID" value="GCA64461.1"/>
    <property type="molecule type" value="Genomic_DNA"/>
</dbReference>
<evidence type="ECO:0000313" key="1">
    <source>
        <dbReference type="EMBL" id="GCA63932.1"/>
    </source>
</evidence>
<accession>A0A391P7N7</accession>
<evidence type="ECO:0000313" key="2">
    <source>
        <dbReference type="EMBL" id="GCA64387.1"/>
    </source>
</evidence>
<name>A0A391P7N7_9EUKA</name>
<dbReference type="AlphaFoldDB" id="A0A391P7N7"/>
<gene>
    <name evidence="1" type="ORF">KIPB_012528</name>
    <name evidence="2" type="ORF">KIPB_014118</name>
    <name evidence="3" type="ORF">KIPB_014332</name>
    <name evidence="4" type="ORF">KIPB_016098</name>
</gene>
<reference evidence="1 5" key="2">
    <citation type="journal article" date="2018" name="PLoS ONE">
        <title>The draft genome of Kipferlia bialata reveals reductive genome evolution in fornicate parasites.</title>
        <authorList>
            <person name="Tanifuji G."/>
            <person name="Takabayashi S."/>
            <person name="Kume K."/>
            <person name="Takagi M."/>
            <person name="Nakayama T."/>
            <person name="Kamikawa R."/>
            <person name="Inagaki Y."/>
            <person name="Hashimoto T."/>
        </authorList>
    </citation>
    <scope>NUCLEOTIDE SEQUENCE [LARGE SCALE GENOMIC DNA]</scope>
    <source>
        <strain evidence="1">NY0173</strain>
    </source>
</reference>
<dbReference type="EMBL" id="BDIP01005572">
    <property type="protein sequence ID" value="GCA63932.1"/>
    <property type="molecule type" value="Genomic_DNA"/>
</dbReference>
<sequence>MVKSGSGSRFRSILPD</sequence>
<evidence type="ECO:0000313" key="4">
    <source>
        <dbReference type="EMBL" id="GIQ92370.1"/>
    </source>
</evidence>
<reference evidence="1" key="1">
    <citation type="submission" date="2016-10" db="EMBL/GenBank/DDBJ databases">
        <authorList>
            <person name="Tanifuji G."/>
            <person name="Kume K."/>
            <person name="Nakayama T."/>
            <person name="Takabayashi S."/>
            <person name="Hashimoto T."/>
        </authorList>
    </citation>
    <scope>NUCLEOTIDE SEQUENCE</scope>
    <source>
        <strain evidence="1">NY0173</strain>
    </source>
</reference>
<evidence type="ECO:0000313" key="5">
    <source>
        <dbReference type="Proteomes" id="UP000265618"/>
    </source>
</evidence>
<dbReference type="EMBL" id="BDIP01007075">
    <property type="protein sequence ID" value="GCA64387.1"/>
    <property type="molecule type" value="Genomic_DNA"/>
</dbReference>
<dbReference type="EMBL" id="BDIP01009546">
    <property type="protein sequence ID" value="GIQ92370.1"/>
    <property type="molecule type" value="Genomic_DNA"/>
</dbReference>
<dbReference type="Proteomes" id="UP000265618">
    <property type="component" value="Unassembled WGS sequence"/>
</dbReference>
<evidence type="ECO:0000313" key="3">
    <source>
        <dbReference type="EMBL" id="GCA64461.1"/>
    </source>
</evidence>
<proteinExistence type="predicted"/>